<dbReference type="RefSeq" id="WP_381744253.1">
    <property type="nucleotide sequence ID" value="NZ_JBHSDP010000029.1"/>
</dbReference>
<protein>
    <submittedName>
        <fullName evidence="1">Uncharacterized protein</fullName>
    </submittedName>
</protein>
<accession>A0ABV8TQT6</accession>
<evidence type="ECO:0000313" key="1">
    <source>
        <dbReference type="EMBL" id="MFC4332853.1"/>
    </source>
</evidence>
<evidence type="ECO:0000313" key="2">
    <source>
        <dbReference type="Proteomes" id="UP001595824"/>
    </source>
</evidence>
<sequence length="83" mass="8951">MGRVTRRTAGFQVSSRLTWSFSARGGLGRARPPLARRSGPARTATAAARCLSAALLRSVLRAARPGARPAAVRARRSRRGRLR</sequence>
<gene>
    <name evidence="1" type="ORF">ACFPC0_34830</name>
</gene>
<dbReference type="Proteomes" id="UP001595824">
    <property type="component" value="Unassembled WGS sequence"/>
</dbReference>
<dbReference type="EMBL" id="JBHSDP010000029">
    <property type="protein sequence ID" value="MFC4332853.1"/>
    <property type="molecule type" value="Genomic_DNA"/>
</dbReference>
<proteinExistence type="predicted"/>
<organism evidence="1 2">
    <name type="scientific">Streptomyces andamanensis</name>
    <dbReference type="NCBI Taxonomy" id="1565035"/>
    <lineage>
        <taxon>Bacteria</taxon>
        <taxon>Bacillati</taxon>
        <taxon>Actinomycetota</taxon>
        <taxon>Actinomycetes</taxon>
        <taxon>Kitasatosporales</taxon>
        <taxon>Streptomycetaceae</taxon>
        <taxon>Streptomyces</taxon>
    </lineage>
</organism>
<comment type="caution">
    <text evidence="1">The sequence shown here is derived from an EMBL/GenBank/DDBJ whole genome shotgun (WGS) entry which is preliminary data.</text>
</comment>
<keyword evidence="2" id="KW-1185">Reference proteome</keyword>
<name>A0ABV8TQT6_9ACTN</name>
<reference evidence="2" key="1">
    <citation type="journal article" date="2019" name="Int. J. Syst. Evol. Microbiol.">
        <title>The Global Catalogue of Microorganisms (GCM) 10K type strain sequencing project: providing services to taxonomists for standard genome sequencing and annotation.</title>
        <authorList>
            <consortium name="The Broad Institute Genomics Platform"/>
            <consortium name="The Broad Institute Genome Sequencing Center for Infectious Disease"/>
            <person name="Wu L."/>
            <person name="Ma J."/>
        </authorList>
    </citation>
    <scope>NUCLEOTIDE SEQUENCE [LARGE SCALE GENOMIC DNA]</scope>
    <source>
        <strain evidence="2">PCU 347</strain>
    </source>
</reference>